<keyword evidence="13" id="KW-1185">Reference proteome</keyword>
<dbReference type="NCBIfam" id="TIGR02532">
    <property type="entry name" value="IV_pilin_GFxxxE"/>
    <property type="match status" value="1"/>
</dbReference>
<dbReference type="Gene3D" id="3.55.40.10">
    <property type="entry name" value="minor pseudopilin epsh domain"/>
    <property type="match status" value="1"/>
</dbReference>
<feature type="region of interest" description="Disordered" evidence="10">
    <location>
        <begin position="1"/>
        <end position="24"/>
    </location>
</feature>
<evidence type="ECO:0000256" key="8">
    <source>
        <dbReference type="ARBA" id="ARBA00023136"/>
    </source>
</evidence>
<comment type="subcellular location">
    <subcellularLocation>
        <location evidence="1">Cell inner membrane</location>
        <topology evidence="1">Single-pass membrane protein</topology>
    </subcellularLocation>
</comment>
<evidence type="ECO:0000256" key="10">
    <source>
        <dbReference type="SAM" id="MobiDB-lite"/>
    </source>
</evidence>
<evidence type="ECO:0000313" key="12">
    <source>
        <dbReference type="EMBL" id="ROH89618.1"/>
    </source>
</evidence>
<accession>A0A3N0VBH4</accession>
<evidence type="ECO:0000256" key="9">
    <source>
        <dbReference type="ARBA" id="ARBA00030775"/>
    </source>
</evidence>
<gene>
    <name evidence="12" type="primary">gspH</name>
    <name evidence="12" type="ORF">ED208_10855</name>
</gene>
<dbReference type="PRINTS" id="PR00885">
    <property type="entry name" value="BCTERIALGSPH"/>
</dbReference>
<dbReference type="GO" id="GO:0015627">
    <property type="term" value="C:type II protein secretion system complex"/>
    <property type="evidence" value="ECO:0007669"/>
    <property type="project" value="InterPro"/>
</dbReference>
<evidence type="ECO:0000256" key="11">
    <source>
        <dbReference type="SAM" id="Phobius"/>
    </source>
</evidence>
<dbReference type="GO" id="GO:0015628">
    <property type="term" value="P:protein secretion by the type II secretion system"/>
    <property type="evidence" value="ECO:0007669"/>
    <property type="project" value="InterPro"/>
</dbReference>
<dbReference type="InterPro" id="IPR045584">
    <property type="entry name" value="Pilin-like"/>
</dbReference>
<protein>
    <recommendedName>
        <fullName evidence="2">Type II secretion system protein H</fullName>
    </recommendedName>
    <alternativeName>
        <fullName evidence="9">General secretion pathway protein H</fullName>
    </alternativeName>
</protein>
<organism evidence="12 13">
    <name type="scientific">Stagnimonas aquatica</name>
    <dbReference type="NCBI Taxonomy" id="2689987"/>
    <lineage>
        <taxon>Bacteria</taxon>
        <taxon>Pseudomonadati</taxon>
        <taxon>Pseudomonadota</taxon>
        <taxon>Gammaproteobacteria</taxon>
        <taxon>Nevskiales</taxon>
        <taxon>Nevskiaceae</taxon>
        <taxon>Stagnimonas</taxon>
    </lineage>
</organism>
<keyword evidence="3" id="KW-1003">Cell membrane</keyword>
<keyword evidence="8 11" id="KW-0472">Membrane</keyword>
<keyword evidence="6 11" id="KW-0812">Transmembrane</keyword>
<evidence type="ECO:0000256" key="7">
    <source>
        <dbReference type="ARBA" id="ARBA00022989"/>
    </source>
</evidence>
<dbReference type="Proteomes" id="UP000282106">
    <property type="component" value="Unassembled WGS sequence"/>
</dbReference>
<dbReference type="InterPro" id="IPR012902">
    <property type="entry name" value="N_methyl_site"/>
</dbReference>
<keyword evidence="4" id="KW-0488">Methylation</keyword>
<proteinExistence type="predicted"/>
<evidence type="ECO:0000256" key="2">
    <source>
        <dbReference type="ARBA" id="ARBA00021549"/>
    </source>
</evidence>
<dbReference type="AlphaFoldDB" id="A0A3N0VBH4"/>
<comment type="caution">
    <text evidence="12">The sequence shown here is derived from an EMBL/GenBank/DDBJ whole genome shotgun (WGS) entry which is preliminary data.</text>
</comment>
<keyword evidence="7 11" id="KW-1133">Transmembrane helix</keyword>
<dbReference type="NCBIfam" id="TIGR01708">
    <property type="entry name" value="typeII_sec_gspH"/>
    <property type="match status" value="1"/>
</dbReference>
<dbReference type="FunCoup" id="A0A3N0VBH4">
    <property type="interactions" value="64"/>
</dbReference>
<dbReference type="InterPro" id="IPR002416">
    <property type="entry name" value="T2SS_protein-GspH"/>
</dbReference>
<evidence type="ECO:0000256" key="3">
    <source>
        <dbReference type="ARBA" id="ARBA00022475"/>
    </source>
</evidence>
<name>A0A3N0VBH4_9GAMM</name>
<dbReference type="PROSITE" id="PS00409">
    <property type="entry name" value="PROKAR_NTER_METHYL"/>
    <property type="match status" value="1"/>
</dbReference>
<evidence type="ECO:0000256" key="4">
    <source>
        <dbReference type="ARBA" id="ARBA00022481"/>
    </source>
</evidence>
<evidence type="ECO:0000256" key="5">
    <source>
        <dbReference type="ARBA" id="ARBA00022519"/>
    </source>
</evidence>
<evidence type="ECO:0000256" key="6">
    <source>
        <dbReference type="ARBA" id="ARBA00022692"/>
    </source>
</evidence>
<dbReference type="InParanoid" id="A0A3N0VBH4"/>
<dbReference type="EMBL" id="RJVO01000004">
    <property type="protein sequence ID" value="ROH89618.1"/>
    <property type="molecule type" value="Genomic_DNA"/>
</dbReference>
<dbReference type="SUPFAM" id="SSF54523">
    <property type="entry name" value="Pili subunits"/>
    <property type="match status" value="1"/>
</dbReference>
<dbReference type="GO" id="GO:0005886">
    <property type="term" value="C:plasma membrane"/>
    <property type="evidence" value="ECO:0007669"/>
    <property type="project" value="UniProtKB-SubCell"/>
</dbReference>
<dbReference type="Pfam" id="PF07963">
    <property type="entry name" value="N_methyl"/>
    <property type="match status" value="1"/>
</dbReference>
<evidence type="ECO:0000256" key="1">
    <source>
        <dbReference type="ARBA" id="ARBA00004377"/>
    </source>
</evidence>
<feature type="transmembrane region" description="Helical" evidence="11">
    <location>
        <begin position="70"/>
        <end position="91"/>
    </location>
</feature>
<dbReference type="InterPro" id="IPR049875">
    <property type="entry name" value="TypeII_GspH"/>
</dbReference>
<reference evidence="12 13" key="1">
    <citation type="submission" date="2018-10" db="EMBL/GenBank/DDBJ databases">
        <authorList>
            <person name="Chen W.-M."/>
        </authorList>
    </citation>
    <scope>NUCLEOTIDE SEQUENCE [LARGE SCALE GENOMIC DNA]</scope>
    <source>
        <strain evidence="12 13">THS-13</strain>
    </source>
</reference>
<keyword evidence="5" id="KW-0997">Cell inner membrane</keyword>
<evidence type="ECO:0000313" key="13">
    <source>
        <dbReference type="Proteomes" id="UP000282106"/>
    </source>
</evidence>
<sequence length="250" mass="26930">MARPGPDTKCQAASGIATTPVHHPEPLRAPLAAVANASSVMARNQASLGRPERVKFAAVAKRAASGGFTLLELAVVILIIGVLATFAMLSVGNRVQEDRLENEARRMKALVQLAAEEAEAKGVEIGLRFTESEFRLLVLDEDRKWADLEKTGSLRRRQIPPPLAVSLSVDGRRVVLPANDPSEAELQKQAKSPSMTAAVKKMEPQVLLLSSGELTPFALDLGAPGLGFFYRLEGDVLGRLQLNRVAVPRE</sequence>